<dbReference type="CDD" id="cd15858">
    <property type="entry name" value="SNARE_VAM7"/>
    <property type="match status" value="1"/>
</dbReference>
<dbReference type="PANTHER" id="PTHR22775">
    <property type="entry name" value="SORTING NEXIN"/>
    <property type="match status" value="1"/>
</dbReference>
<evidence type="ECO:0000256" key="5">
    <source>
        <dbReference type="SAM" id="MobiDB-lite"/>
    </source>
</evidence>
<sequence>MAEVIQAIFIRDTETRPHPKPHTVYRVEVHAAVRNWIIWKRYSEFTKLHAHLVSLYPKNPPPVALPSKSIFPSTFSSPEKIQERRRGLEDYLRGILSSRDDRWRQTDAWREFLAVPSGRPLDASHMYTSEHWLDEYNEMTQTARDIRSLINKRGAHAARNEISASHNCTMQAKKLLLLLSTRLSNLESGLNGLAMGNGNGEGAMAEGELRRRQDMLYTLKNEKDTLMKLVNTGRQDQNSLYASINTAHKKQKQADRKALLTSATEEDYNYGFPQQQQQQQQTTASSTAPSSTTTSSRTSSQVGRRRTNGRAFGAQAKALINETEETRGLDNEGLMQYQQQVMQDQDQQVEQFSAILSRQRQLGLAIGDELETQNQVLDELDSGVDRTNVKLKFAKKKLGAIK</sequence>
<dbReference type="Gene3D" id="3.30.1520.10">
    <property type="entry name" value="Phox-like domain"/>
    <property type="match status" value="1"/>
</dbReference>
<reference evidence="8" key="2">
    <citation type="submission" date="2023-02" db="EMBL/GenBank/DDBJ databases">
        <authorList>
            <consortium name="DOE Joint Genome Institute"/>
            <person name="Mondo S.J."/>
            <person name="Chang Y."/>
            <person name="Wang Y."/>
            <person name="Ahrendt S."/>
            <person name="Andreopoulos W."/>
            <person name="Barry K."/>
            <person name="Beard J."/>
            <person name="Benny G.L."/>
            <person name="Blankenship S."/>
            <person name="Bonito G."/>
            <person name="Cuomo C."/>
            <person name="Desiro A."/>
            <person name="Gervers K.A."/>
            <person name="Hundley H."/>
            <person name="Kuo A."/>
            <person name="LaButti K."/>
            <person name="Lang B.F."/>
            <person name="Lipzen A."/>
            <person name="O'Donnell K."/>
            <person name="Pangilinan J."/>
            <person name="Reynolds N."/>
            <person name="Sandor L."/>
            <person name="Smith M.W."/>
            <person name="Tsang A."/>
            <person name="Grigoriev I.V."/>
            <person name="Stajich J.E."/>
            <person name="Spatafora J.W."/>
        </authorList>
    </citation>
    <scope>NUCLEOTIDE SEQUENCE</scope>
    <source>
        <strain evidence="8">RSA 2281</strain>
    </source>
</reference>
<dbReference type="PANTHER" id="PTHR22775:SF3">
    <property type="entry name" value="SORTING NEXIN-13"/>
    <property type="match status" value="1"/>
</dbReference>
<dbReference type="GO" id="GO:0016192">
    <property type="term" value="P:vesicle-mediated transport"/>
    <property type="evidence" value="ECO:0007669"/>
    <property type="project" value="UniProtKB-ARBA"/>
</dbReference>
<gene>
    <name evidence="8" type="ORF">BDA99DRAFT_251948</name>
</gene>
<evidence type="ECO:0000313" key="9">
    <source>
        <dbReference type="Proteomes" id="UP001209540"/>
    </source>
</evidence>
<dbReference type="SMART" id="SM00397">
    <property type="entry name" value="t_SNARE"/>
    <property type="match status" value="1"/>
</dbReference>
<dbReference type="EMBL" id="JAIXMP010000040">
    <property type="protein sequence ID" value="KAI9248034.1"/>
    <property type="molecule type" value="Genomic_DNA"/>
</dbReference>
<comment type="function">
    <text evidence="4">Essential for proper morphogenesis of the vacuole. May exist as structural reinforcement on the surface of the vacuolar membrane and be required for maintenance against rupture by osmotic pressure.</text>
</comment>
<evidence type="ECO:0000259" key="7">
    <source>
        <dbReference type="PROSITE" id="PS50195"/>
    </source>
</evidence>
<evidence type="ECO:0000259" key="6">
    <source>
        <dbReference type="PROSITE" id="PS50192"/>
    </source>
</evidence>
<reference evidence="8" key="1">
    <citation type="journal article" date="2022" name="IScience">
        <title>Evolution of zygomycete secretomes and the origins of terrestrial fungal ecologies.</title>
        <authorList>
            <person name="Chang Y."/>
            <person name="Wang Y."/>
            <person name="Mondo S."/>
            <person name="Ahrendt S."/>
            <person name="Andreopoulos W."/>
            <person name="Barry K."/>
            <person name="Beard J."/>
            <person name="Benny G.L."/>
            <person name="Blankenship S."/>
            <person name="Bonito G."/>
            <person name="Cuomo C."/>
            <person name="Desiro A."/>
            <person name="Gervers K.A."/>
            <person name="Hundley H."/>
            <person name="Kuo A."/>
            <person name="LaButti K."/>
            <person name="Lang B.F."/>
            <person name="Lipzen A."/>
            <person name="O'Donnell K."/>
            <person name="Pangilinan J."/>
            <person name="Reynolds N."/>
            <person name="Sandor L."/>
            <person name="Smith M.E."/>
            <person name="Tsang A."/>
            <person name="Grigoriev I.V."/>
            <person name="Stajich J.E."/>
            <person name="Spatafora J.W."/>
        </authorList>
    </citation>
    <scope>NUCLEOTIDE SEQUENCE</scope>
    <source>
        <strain evidence="8">RSA 2281</strain>
    </source>
</reference>
<dbReference type="SMART" id="SM00312">
    <property type="entry name" value="PX"/>
    <property type="match status" value="1"/>
</dbReference>
<dbReference type="FunFam" id="1.20.5.110:FF:000058">
    <property type="entry name" value="VAM7p Vacuolar SNARE protein"/>
    <property type="match status" value="1"/>
</dbReference>
<proteinExistence type="predicted"/>
<organism evidence="8 9">
    <name type="scientific">Phascolomyces articulosus</name>
    <dbReference type="NCBI Taxonomy" id="60185"/>
    <lineage>
        <taxon>Eukaryota</taxon>
        <taxon>Fungi</taxon>
        <taxon>Fungi incertae sedis</taxon>
        <taxon>Mucoromycota</taxon>
        <taxon>Mucoromycotina</taxon>
        <taxon>Mucoromycetes</taxon>
        <taxon>Mucorales</taxon>
        <taxon>Lichtheimiaceae</taxon>
        <taxon>Phascolomyces</taxon>
    </lineage>
</organism>
<dbReference type="GO" id="GO:0035091">
    <property type="term" value="F:phosphatidylinositol binding"/>
    <property type="evidence" value="ECO:0007669"/>
    <property type="project" value="InterPro"/>
</dbReference>
<accession>A0AAD5JZH4</accession>
<dbReference type="GO" id="GO:0097576">
    <property type="term" value="P:vacuole fusion"/>
    <property type="evidence" value="ECO:0007669"/>
    <property type="project" value="UniProtKB-ARBA"/>
</dbReference>
<dbReference type="CDD" id="cd06897">
    <property type="entry name" value="PX_SNARE"/>
    <property type="match status" value="1"/>
</dbReference>
<evidence type="ECO:0008006" key="10">
    <source>
        <dbReference type="Google" id="ProtNLM"/>
    </source>
</evidence>
<keyword evidence="9" id="KW-1185">Reference proteome</keyword>
<dbReference type="InterPro" id="IPR036871">
    <property type="entry name" value="PX_dom_sf"/>
</dbReference>
<feature type="domain" description="PX" evidence="7">
    <location>
        <begin position="3"/>
        <end position="119"/>
    </location>
</feature>
<feature type="domain" description="T-SNARE coiled-coil homology" evidence="6">
    <location>
        <begin position="339"/>
        <end position="401"/>
    </location>
</feature>
<evidence type="ECO:0000313" key="8">
    <source>
        <dbReference type="EMBL" id="KAI9248034.1"/>
    </source>
</evidence>
<dbReference type="GO" id="GO:0000329">
    <property type="term" value="C:fungal-type vacuole membrane"/>
    <property type="evidence" value="ECO:0007669"/>
    <property type="project" value="UniProtKB-ARBA"/>
</dbReference>
<dbReference type="Pfam" id="PF00787">
    <property type="entry name" value="PX"/>
    <property type="match status" value="1"/>
</dbReference>
<dbReference type="InterPro" id="IPR000727">
    <property type="entry name" value="T_SNARE_dom"/>
</dbReference>
<evidence type="ECO:0000256" key="4">
    <source>
        <dbReference type="ARBA" id="ARBA00054927"/>
    </source>
</evidence>
<dbReference type="PROSITE" id="PS50192">
    <property type="entry name" value="T_SNARE"/>
    <property type="match status" value="1"/>
</dbReference>
<protein>
    <recommendedName>
        <fullName evidence="10">Vam7p</fullName>
    </recommendedName>
</protein>
<dbReference type="AlphaFoldDB" id="A0AAD5JZH4"/>
<comment type="caution">
    <text evidence="8">The sequence shown here is derived from an EMBL/GenBank/DDBJ whole genome shotgun (WGS) entry which is preliminary data.</text>
</comment>
<dbReference type="GO" id="GO:0007034">
    <property type="term" value="P:vacuolar transport"/>
    <property type="evidence" value="ECO:0007669"/>
    <property type="project" value="UniProtKB-ARBA"/>
</dbReference>
<dbReference type="SUPFAM" id="SSF58038">
    <property type="entry name" value="SNARE fusion complex"/>
    <property type="match status" value="1"/>
</dbReference>
<feature type="region of interest" description="Disordered" evidence="5">
    <location>
        <begin position="273"/>
        <end position="312"/>
    </location>
</feature>
<dbReference type="Gene3D" id="1.20.5.110">
    <property type="match status" value="1"/>
</dbReference>
<dbReference type="InterPro" id="IPR001683">
    <property type="entry name" value="PX_dom"/>
</dbReference>
<keyword evidence="2" id="KW-0926">Vacuole</keyword>
<name>A0AAD5JZH4_9FUNG</name>
<keyword evidence="3" id="KW-0175">Coiled coil</keyword>
<dbReference type="SUPFAM" id="SSF64268">
    <property type="entry name" value="PX domain"/>
    <property type="match status" value="1"/>
</dbReference>
<dbReference type="PROSITE" id="PS50195">
    <property type="entry name" value="PX"/>
    <property type="match status" value="1"/>
</dbReference>
<evidence type="ECO:0000256" key="3">
    <source>
        <dbReference type="ARBA" id="ARBA00023054"/>
    </source>
</evidence>
<dbReference type="Proteomes" id="UP001209540">
    <property type="component" value="Unassembled WGS sequence"/>
</dbReference>
<evidence type="ECO:0000256" key="2">
    <source>
        <dbReference type="ARBA" id="ARBA00022554"/>
    </source>
</evidence>
<feature type="compositionally biased region" description="Low complexity" evidence="5">
    <location>
        <begin position="273"/>
        <end position="301"/>
    </location>
</feature>
<comment type="subcellular location">
    <subcellularLocation>
        <location evidence="1">Vacuole</location>
    </subcellularLocation>
</comment>
<evidence type="ECO:0000256" key="1">
    <source>
        <dbReference type="ARBA" id="ARBA00004116"/>
    </source>
</evidence>